<dbReference type="Proteomes" id="UP000177141">
    <property type="component" value="Unassembled WGS sequence"/>
</dbReference>
<dbReference type="STRING" id="1802061.A3A93_00720"/>
<evidence type="ECO:0008006" key="4">
    <source>
        <dbReference type="Google" id="ProtNLM"/>
    </source>
</evidence>
<feature type="transmembrane region" description="Helical" evidence="1">
    <location>
        <begin position="12"/>
        <end position="31"/>
    </location>
</feature>
<accession>A0A1F7J086</accession>
<sequence length="563" mass="64737">MFRHVFDYIKSNTILLIILATAFLFHMFLIVQSGSNYCIGDECGLYFWGIHSHDSIWHIALATVSFKQYPFIVPTFAGGVLSGYNLLLDLVIYLFTFFGALPLFVFFKIIPILWIILFTVSAVILGRKIKDDVKFVAVFLIFVFFGGSYTYFLTLYHNGTIDGSASVLAMQSGLMMTNVQLALSFTVLLFMLYMIKNAKFDLWKVLLFCILTFITIGLKFYGGVIAVLLAVFYVLELYLSKKNFLLTFKYGLLIGLSIVGSVLIFYNPFAAIESGTVLIFSPFSIVHSIIEEPDLIYLKDLVLQRYYLQEVNPMSPRLLAIELFSATLFIFVNLGTRFFGLFYFLYKLIKRQITRFEVYIAASILLGTLLTIFFIQKGIWWNTVQFFYYVIFLANFFAAQMVYTFLKQRNRIISVIGIILILLALPINIDIIKGTIIAPKGYVSRSELEALEYLKSQPEGVVFSSFHYVDKKNARVFDDSSYIPALTGKQSYIDDLTQLALVGVDYSHRLERVQSLDCRIFHEVNFIYYKKYFSSEYLKKCSSALKEYKKTFENDKVTIFSNV</sequence>
<evidence type="ECO:0000256" key="1">
    <source>
        <dbReference type="SAM" id="Phobius"/>
    </source>
</evidence>
<name>A0A1F7J086_9BACT</name>
<keyword evidence="1" id="KW-0812">Transmembrane</keyword>
<feature type="transmembrane region" description="Helical" evidence="1">
    <location>
        <begin position="135"/>
        <end position="153"/>
    </location>
</feature>
<comment type="caution">
    <text evidence="2">The sequence shown here is derived from an EMBL/GenBank/DDBJ whole genome shotgun (WGS) entry which is preliminary data.</text>
</comment>
<keyword evidence="1" id="KW-0472">Membrane</keyword>
<feature type="transmembrane region" description="Helical" evidence="1">
    <location>
        <begin position="386"/>
        <end position="405"/>
    </location>
</feature>
<protein>
    <recommendedName>
        <fullName evidence="4">Glycosyltransferase RgtA/B/C/D-like domain-containing protein</fullName>
    </recommendedName>
</protein>
<feature type="transmembrane region" description="Helical" evidence="1">
    <location>
        <begin position="90"/>
        <end position="123"/>
    </location>
</feature>
<dbReference type="AlphaFoldDB" id="A0A1F7J086"/>
<proteinExistence type="predicted"/>
<dbReference type="EMBL" id="MGAL01000007">
    <property type="protein sequence ID" value="OGK49018.1"/>
    <property type="molecule type" value="Genomic_DNA"/>
</dbReference>
<keyword evidence="1" id="KW-1133">Transmembrane helix</keyword>
<feature type="transmembrane region" description="Helical" evidence="1">
    <location>
        <begin position="358"/>
        <end position="380"/>
    </location>
</feature>
<feature type="transmembrane region" description="Helical" evidence="1">
    <location>
        <begin position="247"/>
        <end position="266"/>
    </location>
</feature>
<feature type="transmembrane region" description="Helical" evidence="1">
    <location>
        <begin position="173"/>
        <end position="193"/>
    </location>
</feature>
<feature type="transmembrane region" description="Helical" evidence="1">
    <location>
        <begin position="205"/>
        <end position="235"/>
    </location>
</feature>
<evidence type="ECO:0000313" key="2">
    <source>
        <dbReference type="EMBL" id="OGK49018.1"/>
    </source>
</evidence>
<feature type="transmembrane region" description="Helical" evidence="1">
    <location>
        <begin position="412"/>
        <end position="429"/>
    </location>
</feature>
<evidence type="ECO:0000313" key="3">
    <source>
        <dbReference type="Proteomes" id="UP000177141"/>
    </source>
</evidence>
<organism evidence="2 3">
    <name type="scientific">Candidatus Roizmanbacteria bacterium RIFCSPLOWO2_01_FULL_38_12</name>
    <dbReference type="NCBI Taxonomy" id="1802061"/>
    <lineage>
        <taxon>Bacteria</taxon>
        <taxon>Candidatus Roizmaniibacteriota</taxon>
    </lineage>
</organism>
<feature type="transmembrane region" description="Helical" evidence="1">
    <location>
        <begin position="323"/>
        <end position="346"/>
    </location>
</feature>
<reference evidence="2 3" key="1">
    <citation type="journal article" date="2016" name="Nat. Commun.">
        <title>Thousands of microbial genomes shed light on interconnected biogeochemical processes in an aquifer system.</title>
        <authorList>
            <person name="Anantharaman K."/>
            <person name="Brown C.T."/>
            <person name="Hug L.A."/>
            <person name="Sharon I."/>
            <person name="Castelle C.J."/>
            <person name="Probst A.J."/>
            <person name="Thomas B.C."/>
            <person name="Singh A."/>
            <person name="Wilkins M.J."/>
            <person name="Karaoz U."/>
            <person name="Brodie E.L."/>
            <person name="Williams K.H."/>
            <person name="Hubbard S.S."/>
            <person name="Banfield J.F."/>
        </authorList>
    </citation>
    <scope>NUCLEOTIDE SEQUENCE [LARGE SCALE GENOMIC DNA]</scope>
</reference>
<gene>
    <name evidence="2" type="ORF">A3A93_00720</name>
</gene>